<name>A0A521BD72_9RHOB</name>
<proteinExistence type="predicted"/>
<accession>A0A521BD72</accession>
<organism evidence="1 2">
    <name type="scientific">Paracoccus laeviglucosivorans</name>
    <dbReference type="NCBI Taxonomy" id="1197861"/>
    <lineage>
        <taxon>Bacteria</taxon>
        <taxon>Pseudomonadati</taxon>
        <taxon>Pseudomonadota</taxon>
        <taxon>Alphaproteobacteria</taxon>
        <taxon>Rhodobacterales</taxon>
        <taxon>Paracoccaceae</taxon>
        <taxon>Paracoccus</taxon>
    </lineage>
</organism>
<dbReference type="EMBL" id="FXTK01000002">
    <property type="protein sequence ID" value="SMO45023.1"/>
    <property type="molecule type" value="Genomic_DNA"/>
</dbReference>
<dbReference type="OrthoDB" id="7777508at2"/>
<keyword evidence="2" id="KW-1185">Reference proteome</keyword>
<dbReference type="AlphaFoldDB" id="A0A521BD72"/>
<gene>
    <name evidence="1" type="ORF">SAMN06265221_102240</name>
</gene>
<sequence>MAWHQPEIEALEGRLIAHRKLLVQLLMRLPPADQADMREWLTSASVMHDGQEDPGAVADTGAALELAISDEMRLLRERLDALAPR</sequence>
<dbReference type="Proteomes" id="UP000319014">
    <property type="component" value="Unassembled WGS sequence"/>
</dbReference>
<evidence type="ECO:0000313" key="1">
    <source>
        <dbReference type="EMBL" id="SMO45023.1"/>
    </source>
</evidence>
<evidence type="ECO:0000313" key="2">
    <source>
        <dbReference type="Proteomes" id="UP000319014"/>
    </source>
</evidence>
<dbReference type="RefSeq" id="WP_142661776.1">
    <property type="nucleotide sequence ID" value="NZ_FXTK01000002.1"/>
</dbReference>
<protein>
    <submittedName>
        <fullName evidence="1">Uncharacterized protein</fullName>
    </submittedName>
</protein>
<reference evidence="1 2" key="1">
    <citation type="submission" date="2017-05" db="EMBL/GenBank/DDBJ databases">
        <authorList>
            <person name="Varghese N."/>
            <person name="Submissions S."/>
        </authorList>
    </citation>
    <scope>NUCLEOTIDE SEQUENCE [LARGE SCALE GENOMIC DNA]</scope>
    <source>
        <strain evidence="1 2">DSM 100094</strain>
    </source>
</reference>